<protein>
    <submittedName>
        <fullName evidence="1">Uncharacterized protein</fullName>
    </submittedName>
</protein>
<gene>
    <name evidence="1" type="ORF">R3P38DRAFT_3263146</name>
</gene>
<dbReference type="AlphaFoldDB" id="A0AAW0CCG0"/>
<organism evidence="1 2">
    <name type="scientific">Favolaschia claudopus</name>
    <dbReference type="NCBI Taxonomy" id="2862362"/>
    <lineage>
        <taxon>Eukaryota</taxon>
        <taxon>Fungi</taxon>
        <taxon>Dikarya</taxon>
        <taxon>Basidiomycota</taxon>
        <taxon>Agaricomycotina</taxon>
        <taxon>Agaricomycetes</taxon>
        <taxon>Agaricomycetidae</taxon>
        <taxon>Agaricales</taxon>
        <taxon>Marasmiineae</taxon>
        <taxon>Mycenaceae</taxon>
        <taxon>Favolaschia</taxon>
    </lineage>
</organism>
<reference evidence="1 2" key="1">
    <citation type="journal article" date="2024" name="J Genomics">
        <title>Draft genome sequencing and assembly of Favolaschia claudopus CIRM-BRFM 2984 isolated from oak limbs.</title>
        <authorList>
            <person name="Navarro D."/>
            <person name="Drula E."/>
            <person name="Chaduli D."/>
            <person name="Cazenave R."/>
            <person name="Ahrendt S."/>
            <person name="Wang J."/>
            <person name="Lipzen A."/>
            <person name="Daum C."/>
            <person name="Barry K."/>
            <person name="Grigoriev I.V."/>
            <person name="Favel A."/>
            <person name="Rosso M.N."/>
            <person name="Martin F."/>
        </authorList>
    </citation>
    <scope>NUCLEOTIDE SEQUENCE [LARGE SCALE GENOMIC DNA]</scope>
    <source>
        <strain evidence="1 2">CIRM-BRFM 2984</strain>
    </source>
</reference>
<comment type="caution">
    <text evidence="1">The sequence shown here is derived from an EMBL/GenBank/DDBJ whole genome shotgun (WGS) entry which is preliminary data.</text>
</comment>
<keyword evidence="2" id="KW-1185">Reference proteome</keyword>
<dbReference type="Proteomes" id="UP001362999">
    <property type="component" value="Unassembled WGS sequence"/>
</dbReference>
<evidence type="ECO:0000313" key="1">
    <source>
        <dbReference type="EMBL" id="KAK7035625.1"/>
    </source>
</evidence>
<sequence>MAAFPAIPAILSTIPPLFVTNFPSVFLEQLTRQFLELDALPPSPSPPALPRRFSGFISTVVETTPNAPTARRCSRATAGVTKTQRATRVAATVMLNPPKHEHVLRKTTGCAWCSNADEAGDDVLVIDKVNKLAKLLLLVFYLRQLIGVSWPCPSAGSHLLHGPRSSTFSIYITAALLLCVVLSSSPSSPPTLALTLTQRRPQNDFLTTLLIVRPIR</sequence>
<name>A0AAW0CCG0_9AGAR</name>
<proteinExistence type="predicted"/>
<accession>A0AAW0CCG0</accession>
<dbReference type="EMBL" id="JAWWNJ010000019">
    <property type="protein sequence ID" value="KAK7035625.1"/>
    <property type="molecule type" value="Genomic_DNA"/>
</dbReference>
<evidence type="ECO:0000313" key="2">
    <source>
        <dbReference type="Proteomes" id="UP001362999"/>
    </source>
</evidence>